<dbReference type="Pfam" id="PF10604">
    <property type="entry name" value="Polyketide_cyc2"/>
    <property type="match status" value="1"/>
</dbReference>
<dbReference type="GeneID" id="99772478"/>
<dbReference type="Proteomes" id="UP000234333">
    <property type="component" value="Unassembled WGS sequence"/>
</dbReference>
<dbReference type="SUPFAM" id="SSF55961">
    <property type="entry name" value="Bet v1-like"/>
    <property type="match status" value="1"/>
</dbReference>
<name>A0A2H1KK79_9MICO</name>
<accession>A0A2H1KK79</accession>
<dbReference type="Gene3D" id="3.30.530.20">
    <property type="match status" value="1"/>
</dbReference>
<organism evidence="1 2">
    <name type="scientific">Brevibacterium casei CIP 102111</name>
    <dbReference type="NCBI Taxonomy" id="1255625"/>
    <lineage>
        <taxon>Bacteria</taxon>
        <taxon>Bacillati</taxon>
        <taxon>Actinomycetota</taxon>
        <taxon>Actinomycetes</taxon>
        <taxon>Micrococcales</taxon>
        <taxon>Brevibacteriaceae</taxon>
        <taxon>Brevibacterium</taxon>
    </lineage>
</organism>
<dbReference type="EMBL" id="FXZC01000011">
    <property type="protein sequence ID" value="SMY00213.1"/>
    <property type="molecule type" value="Genomic_DNA"/>
</dbReference>
<sequence>MAESSGRNADYPDDKMSHTRVIAAPAEEIFAVLSDPNRHQDTEPGDWVRSSITTEPITRTGQVFSMNMFLEQAGGAYRMDNVVTTFEPDTAIAWDPGQADAVGEVRTGGWRWRYDLHPVEAGTEVTLTYDWSDTTQDVRDQFGGFPVVPPAFLAASLASLDRTVTGRR</sequence>
<dbReference type="AlphaFoldDB" id="A0A2H1KK79"/>
<dbReference type="RefSeq" id="WP_009375039.1">
    <property type="nucleotide sequence ID" value="NZ_FXZC01000011.1"/>
</dbReference>
<evidence type="ECO:0000313" key="1">
    <source>
        <dbReference type="EMBL" id="SMY00213.1"/>
    </source>
</evidence>
<proteinExistence type="predicted"/>
<reference evidence="2" key="1">
    <citation type="submission" date="2017-03" db="EMBL/GenBank/DDBJ databases">
        <authorList>
            <person name="Monnet C."/>
        </authorList>
    </citation>
    <scope>NUCLEOTIDE SEQUENCE [LARGE SCALE GENOMIC DNA]</scope>
    <source>
        <strain evidence="2">CIP 102111</strain>
    </source>
</reference>
<protein>
    <submittedName>
        <fullName evidence="1">Polyketide cyclase / dehydrase and lipid transport</fullName>
    </submittedName>
</protein>
<gene>
    <name evidence="1" type="ORF">BC102111_03410</name>
</gene>
<evidence type="ECO:0000313" key="2">
    <source>
        <dbReference type="Proteomes" id="UP000234333"/>
    </source>
</evidence>
<dbReference type="InterPro" id="IPR019587">
    <property type="entry name" value="Polyketide_cyclase/dehydratase"/>
</dbReference>
<dbReference type="InterPro" id="IPR023393">
    <property type="entry name" value="START-like_dom_sf"/>
</dbReference>